<reference evidence="2 3" key="1">
    <citation type="submission" date="2024-04" db="EMBL/GenBank/DDBJ databases">
        <title>Tritrichomonas musculus Genome.</title>
        <authorList>
            <person name="Alves-Ferreira E."/>
            <person name="Grigg M."/>
            <person name="Lorenzi H."/>
            <person name="Galac M."/>
        </authorList>
    </citation>
    <scope>NUCLEOTIDE SEQUENCE [LARGE SCALE GENOMIC DNA]</scope>
    <source>
        <strain evidence="2 3">EAF2021</strain>
    </source>
</reference>
<proteinExistence type="predicted"/>
<dbReference type="SUPFAM" id="SSF53098">
    <property type="entry name" value="Ribonuclease H-like"/>
    <property type="match status" value="1"/>
</dbReference>
<comment type="caution">
    <text evidence="2">The sequence shown here is derived from an EMBL/GenBank/DDBJ whole genome shotgun (WGS) entry which is preliminary data.</text>
</comment>
<gene>
    <name evidence="2" type="ORF">M9Y10_031089</name>
</gene>
<dbReference type="Gene3D" id="3.30.420.10">
    <property type="entry name" value="Ribonuclease H-like superfamily/Ribonuclease H"/>
    <property type="match status" value="1"/>
</dbReference>
<evidence type="ECO:0000313" key="3">
    <source>
        <dbReference type="Proteomes" id="UP001470230"/>
    </source>
</evidence>
<feature type="domain" description="Tc1-like transposase DDE" evidence="1">
    <location>
        <begin position="191"/>
        <end position="258"/>
    </location>
</feature>
<organism evidence="2 3">
    <name type="scientific">Tritrichomonas musculus</name>
    <dbReference type="NCBI Taxonomy" id="1915356"/>
    <lineage>
        <taxon>Eukaryota</taxon>
        <taxon>Metamonada</taxon>
        <taxon>Parabasalia</taxon>
        <taxon>Tritrichomonadida</taxon>
        <taxon>Tritrichomonadidae</taxon>
        <taxon>Tritrichomonas</taxon>
    </lineage>
</organism>
<dbReference type="InterPro" id="IPR012337">
    <property type="entry name" value="RNaseH-like_sf"/>
</dbReference>
<dbReference type="Proteomes" id="UP001470230">
    <property type="component" value="Unassembled WGS sequence"/>
</dbReference>
<dbReference type="EMBL" id="JAPFFF010000048">
    <property type="protein sequence ID" value="KAK8840150.1"/>
    <property type="molecule type" value="Genomic_DNA"/>
</dbReference>
<dbReference type="InterPro" id="IPR038717">
    <property type="entry name" value="Tc1-like_DDE_dom"/>
</dbReference>
<dbReference type="InterPro" id="IPR036397">
    <property type="entry name" value="RNaseH_sf"/>
</dbReference>
<evidence type="ECO:0000259" key="1">
    <source>
        <dbReference type="Pfam" id="PF13358"/>
    </source>
</evidence>
<dbReference type="Pfam" id="PF13358">
    <property type="entry name" value="DDE_3"/>
    <property type="match status" value="1"/>
</dbReference>
<accession>A0ABR2H1W3</accession>
<protein>
    <recommendedName>
        <fullName evidence="1">Tc1-like transposase DDE domain-containing protein</fullName>
    </recommendedName>
</protein>
<evidence type="ECO:0000313" key="2">
    <source>
        <dbReference type="EMBL" id="KAK8840150.1"/>
    </source>
</evidence>
<keyword evidence="3" id="KW-1185">Reference proteome</keyword>
<sequence>MKLRKKFWNDYISQRKRYKTDKEFITQWCEKRGEITVEGEMTITKSTASKLLTQFKANEGIVYTKKRLGVKPKINDSSRLCILATIMDYPFMTDKERSVYLNTYGPNDENKVTKKTVNNELNNLNFHIKAPSFSPKERNTFGFLVARYLWGHVISDIMHQLKMQEVIFLFLNCDNTNCHCSWYAQFIREAACIIRTKICKSDNQIVIINDNASIHKTQNVFDVVEENKINFFFTVPYSPQSNLPAENYFSRMKLACLFELFIIDDEVRINDNDGFIVNDDGKESNETPINGTSYHFTTISSIIQRWDYLNREKYDSEASMNIFHAWETVLKDCKAGKELTGQHYKIQKQSIEKINCLCYRR</sequence>
<name>A0ABR2H1W3_9EUKA</name>